<dbReference type="EMBL" id="AJWY01010751">
    <property type="protein sequence ID" value="EKC54655.1"/>
    <property type="molecule type" value="Genomic_DNA"/>
</dbReference>
<reference evidence="1" key="1">
    <citation type="journal article" date="2013" name="Environ. Microbiol.">
        <title>Microbiota from the distal guts of lean and obese adolescents exhibit partial functional redundancy besides clear differences in community structure.</title>
        <authorList>
            <person name="Ferrer M."/>
            <person name="Ruiz A."/>
            <person name="Lanza F."/>
            <person name="Haange S.B."/>
            <person name="Oberbach A."/>
            <person name="Till H."/>
            <person name="Bargiela R."/>
            <person name="Campoy C."/>
            <person name="Segura M.T."/>
            <person name="Richter M."/>
            <person name="von Bergen M."/>
            <person name="Seifert J."/>
            <person name="Suarez A."/>
        </authorList>
    </citation>
    <scope>NUCLEOTIDE SEQUENCE</scope>
</reference>
<sequence length="51" mass="5659">MEKVGTFRGITFYNDCIATIPHAVECAVEALKNVDTLIFGGMDRGLDYSEF</sequence>
<name>K1SLK0_9ZZZZ</name>
<dbReference type="InterPro" id="IPR036615">
    <property type="entry name" value="Mur_ligase_C_dom_sf"/>
</dbReference>
<dbReference type="SUPFAM" id="SSF53244">
    <property type="entry name" value="MurD-like peptide ligases, peptide-binding domain"/>
    <property type="match status" value="1"/>
</dbReference>
<comment type="caution">
    <text evidence="1">The sequence shown here is derived from an EMBL/GenBank/DDBJ whole genome shotgun (WGS) entry which is preliminary data.</text>
</comment>
<organism evidence="1">
    <name type="scientific">human gut metagenome</name>
    <dbReference type="NCBI Taxonomy" id="408170"/>
    <lineage>
        <taxon>unclassified sequences</taxon>
        <taxon>metagenomes</taxon>
        <taxon>organismal metagenomes</taxon>
    </lineage>
</organism>
<dbReference type="GO" id="GO:0016881">
    <property type="term" value="F:acid-amino acid ligase activity"/>
    <property type="evidence" value="ECO:0007669"/>
    <property type="project" value="InterPro"/>
</dbReference>
<gene>
    <name evidence="1" type="ORF">LEA_15751</name>
</gene>
<dbReference type="AlphaFoldDB" id="K1SLK0"/>
<dbReference type="Gene3D" id="3.90.190.20">
    <property type="entry name" value="Mur ligase, C-terminal domain"/>
    <property type="match status" value="1"/>
</dbReference>
<feature type="non-terminal residue" evidence="1">
    <location>
        <position position="51"/>
    </location>
</feature>
<proteinExistence type="predicted"/>
<accession>K1SLK0</accession>
<protein>
    <submittedName>
        <fullName evidence="1">Uncharacterized protein</fullName>
    </submittedName>
</protein>
<evidence type="ECO:0000313" key="1">
    <source>
        <dbReference type="EMBL" id="EKC54655.1"/>
    </source>
</evidence>